<dbReference type="InterPro" id="IPR011330">
    <property type="entry name" value="Glyco_hydro/deAcase_b/a-brl"/>
</dbReference>
<keyword evidence="1" id="KW-0479">Metal-binding</keyword>
<feature type="domain" description="NodB homology" evidence="3">
    <location>
        <begin position="32"/>
        <end position="215"/>
    </location>
</feature>
<dbReference type="PANTHER" id="PTHR10587:SF133">
    <property type="entry name" value="CHITIN DEACETYLASE 1-RELATED"/>
    <property type="match status" value="1"/>
</dbReference>
<proteinExistence type="predicted"/>
<dbReference type="CDD" id="cd10917">
    <property type="entry name" value="CE4_NodB_like_6s_7s"/>
    <property type="match status" value="1"/>
</dbReference>
<keyword evidence="2" id="KW-0378">Hydrolase</keyword>
<gene>
    <name evidence="4" type="ORF">J2Z66_008208</name>
</gene>
<dbReference type="InterPro" id="IPR002509">
    <property type="entry name" value="NODB_dom"/>
</dbReference>
<name>A0ABS4J9N6_9BACL</name>
<dbReference type="SUPFAM" id="SSF88713">
    <property type="entry name" value="Glycoside hydrolase/deacetylase"/>
    <property type="match status" value="1"/>
</dbReference>
<reference evidence="4 5" key="1">
    <citation type="submission" date="2021-03" db="EMBL/GenBank/DDBJ databases">
        <title>Genomic Encyclopedia of Type Strains, Phase IV (KMG-IV): sequencing the most valuable type-strain genomes for metagenomic binning, comparative biology and taxonomic classification.</title>
        <authorList>
            <person name="Goeker M."/>
        </authorList>
    </citation>
    <scope>NUCLEOTIDE SEQUENCE [LARGE SCALE GENOMIC DNA]</scope>
    <source>
        <strain evidence="4 5">DSM 26048</strain>
    </source>
</reference>
<dbReference type="Gene3D" id="3.20.20.370">
    <property type="entry name" value="Glycoside hydrolase/deacetylase"/>
    <property type="match status" value="1"/>
</dbReference>
<dbReference type="EMBL" id="JAGGLB010000051">
    <property type="protein sequence ID" value="MBP1996560.1"/>
    <property type="molecule type" value="Genomic_DNA"/>
</dbReference>
<organism evidence="4 5">
    <name type="scientific">Paenibacillus eucommiae</name>
    <dbReference type="NCBI Taxonomy" id="1355755"/>
    <lineage>
        <taxon>Bacteria</taxon>
        <taxon>Bacillati</taxon>
        <taxon>Bacillota</taxon>
        <taxon>Bacilli</taxon>
        <taxon>Bacillales</taxon>
        <taxon>Paenibacillaceae</taxon>
        <taxon>Paenibacillus</taxon>
    </lineage>
</organism>
<dbReference type="Pfam" id="PF01522">
    <property type="entry name" value="Polysacc_deac_1"/>
    <property type="match status" value="1"/>
</dbReference>
<sequence>MFYSSAGAAPKKNRAYYEGRGEVVWEVPTDNKLVALTFDDGPDLENTPLILDLLKQYDAKATFFLIGNKAERSPELVKREVKEGHELANHTYSHSYLNQKTPLSKMKSEIKHAEEIIASITGQKCNLFRPPGGFYHEKLVNLAKEEGYTVVMWSWHQDTRDWDRPGVKKIVDSVLNHTRNGDIVLFHEYVEGKSQTIDALKIILPELKQRGYQFVTVSELLSNKKARMMN</sequence>
<accession>A0ABS4J9N6</accession>
<keyword evidence="5" id="KW-1185">Reference proteome</keyword>
<dbReference type="PANTHER" id="PTHR10587">
    <property type="entry name" value="GLYCOSYL TRANSFERASE-RELATED"/>
    <property type="match status" value="1"/>
</dbReference>
<evidence type="ECO:0000313" key="5">
    <source>
        <dbReference type="Proteomes" id="UP001519287"/>
    </source>
</evidence>
<dbReference type="InterPro" id="IPR050248">
    <property type="entry name" value="Polysacc_deacetylase_ArnD"/>
</dbReference>
<dbReference type="RefSeq" id="WP_245376187.1">
    <property type="nucleotide sequence ID" value="NZ_JAGGLB010000051.1"/>
</dbReference>
<evidence type="ECO:0000256" key="2">
    <source>
        <dbReference type="ARBA" id="ARBA00022801"/>
    </source>
</evidence>
<evidence type="ECO:0000256" key="1">
    <source>
        <dbReference type="ARBA" id="ARBA00022723"/>
    </source>
</evidence>
<evidence type="ECO:0000259" key="3">
    <source>
        <dbReference type="PROSITE" id="PS51677"/>
    </source>
</evidence>
<dbReference type="PROSITE" id="PS51677">
    <property type="entry name" value="NODB"/>
    <property type="match status" value="1"/>
</dbReference>
<comment type="caution">
    <text evidence="4">The sequence shown here is derived from an EMBL/GenBank/DDBJ whole genome shotgun (WGS) entry which is preliminary data.</text>
</comment>
<evidence type="ECO:0000313" key="4">
    <source>
        <dbReference type="EMBL" id="MBP1996560.1"/>
    </source>
</evidence>
<dbReference type="Proteomes" id="UP001519287">
    <property type="component" value="Unassembled WGS sequence"/>
</dbReference>
<protein>
    <submittedName>
        <fullName evidence="4">Polysaccharide deacetylase family sporulation protein PdaB</fullName>
    </submittedName>
</protein>